<keyword evidence="2" id="KW-0472">Membrane</keyword>
<evidence type="ECO:0000256" key="2">
    <source>
        <dbReference type="SAM" id="Phobius"/>
    </source>
</evidence>
<sequence length="231" mass="25668">MAKPLDWKNLLKDPINVAIFIFILLIVTIGIVSLLRAVFIKKSSLGITEEQIKVQRGDDILIVNSNGLVEYHYKDNVFYETWDSGKISSFFSSMEAKAKQYAKNKSDCKYQVTMYINGRLTEFCIGSGDKEMDSVFNDLDQSVTGGSISEFFDPDETEDESGNEDLSEINYFPTPSSVPTVNPTPTTQPAAGGQTNYPPIKADCETWSSSIVRNRAIISNTYCTVLPTPTP</sequence>
<accession>A0A1F7YF38</accession>
<name>A0A1F7YF38_9BACT</name>
<organism evidence="3 4">
    <name type="scientific">Candidatus Woesebacteria bacterium RIFCSPHIGHO2_01_FULL_40_22</name>
    <dbReference type="NCBI Taxonomy" id="1802499"/>
    <lineage>
        <taxon>Bacteria</taxon>
        <taxon>Candidatus Woeseibacteriota</taxon>
    </lineage>
</organism>
<dbReference type="EMBL" id="MGGL01000017">
    <property type="protein sequence ID" value="OGM25956.1"/>
    <property type="molecule type" value="Genomic_DNA"/>
</dbReference>
<keyword evidence="2" id="KW-0812">Transmembrane</keyword>
<evidence type="ECO:0000313" key="4">
    <source>
        <dbReference type="Proteomes" id="UP000179221"/>
    </source>
</evidence>
<reference evidence="3 4" key="1">
    <citation type="journal article" date="2016" name="Nat. Commun.">
        <title>Thousands of microbial genomes shed light on interconnected biogeochemical processes in an aquifer system.</title>
        <authorList>
            <person name="Anantharaman K."/>
            <person name="Brown C.T."/>
            <person name="Hug L.A."/>
            <person name="Sharon I."/>
            <person name="Castelle C.J."/>
            <person name="Probst A.J."/>
            <person name="Thomas B.C."/>
            <person name="Singh A."/>
            <person name="Wilkins M.J."/>
            <person name="Karaoz U."/>
            <person name="Brodie E.L."/>
            <person name="Williams K.H."/>
            <person name="Hubbard S.S."/>
            <person name="Banfield J.F."/>
        </authorList>
    </citation>
    <scope>NUCLEOTIDE SEQUENCE [LARGE SCALE GENOMIC DNA]</scope>
</reference>
<keyword evidence="2" id="KW-1133">Transmembrane helix</keyword>
<evidence type="ECO:0000256" key="1">
    <source>
        <dbReference type="SAM" id="MobiDB-lite"/>
    </source>
</evidence>
<feature type="transmembrane region" description="Helical" evidence="2">
    <location>
        <begin position="15"/>
        <end position="35"/>
    </location>
</feature>
<gene>
    <name evidence="3" type="ORF">A2628_00210</name>
</gene>
<feature type="region of interest" description="Disordered" evidence="1">
    <location>
        <begin position="174"/>
        <end position="197"/>
    </location>
</feature>
<proteinExistence type="predicted"/>
<evidence type="ECO:0000313" key="3">
    <source>
        <dbReference type="EMBL" id="OGM25956.1"/>
    </source>
</evidence>
<dbReference type="Proteomes" id="UP000179221">
    <property type="component" value="Unassembled WGS sequence"/>
</dbReference>
<feature type="compositionally biased region" description="Low complexity" evidence="1">
    <location>
        <begin position="174"/>
        <end position="187"/>
    </location>
</feature>
<protein>
    <submittedName>
        <fullName evidence="3">Uncharacterized protein</fullName>
    </submittedName>
</protein>
<comment type="caution">
    <text evidence="3">The sequence shown here is derived from an EMBL/GenBank/DDBJ whole genome shotgun (WGS) entry which is preliminary data.</text>
</comment>
<dbReference type="AlphaFoldDB" id="A0A1F7YF38"/>